<evidence type="ECO:0008006" key="2">
    <source>
        <dbReference type="Google" id="ProtNLM"/>
    </source>
</evidence>
<dbReference type="AlphaFoldDB" id="A0A644UAP3"/>
<reference evidence="1" key="1">
    <citation type="submission" date="2019-08" db="EMBL/GenBank/DDBJ databases">
        <authorList>
            <person name="Kucharzyk K."/>
            <person name="Murdoch R.W."/>
            <person name="Higgins S."/>
            <person name="Loffler F."/>
        </authorList>
    </citation>
    <scope>NUCLEOTIDE SEQUENCE</scope>
</reference>
<gene>
    <name evidence="1" type="ORF">SDC9_21910</name>
</gene>
<accession>A0A644UAP3</accession>
<proteinExistence type="predicted"/>
<protein>
    <recommendedName>
        <fullName evidence="2">Peptidase S74 domain-containing protein</fullName>
    </recommendedName>
</protein>
<evidence type="ECO:0000313" key="1">
    <source>
        <dbReference type="EMBL" id="MPL76065.1"/>
    </source>
</evidence>
<organism evidence="1">
    <name type="scientific">bioreactor metagenome</name>
    <dbReference type="NCBI Taxonomy" id="1076179"/>
    <lineage>
        <taxon>unclassified sequences</taxon>
        <taxon>metagenomes</taxon>
        <taxon>ecological metagenomes</taxon>
    </lineage>
</organism>
<name>A0A644UAP3_9ZZZZ</name>
<comment type="caution">
    <text evidence="1">The sequence shown here is derived from an EMBL/GenBank/DDBJ whole genome shotgun (WGS) entry which is preliminary data.</text>
</comment>
<dbReference type="EMBL" id="VSSQ01000094">
    <property type="protein sequence ID" value="MPL76065.1"/>
    <property type="molecule type" value="Genomic_DNA"/>
</dbReference>
<sequence length="549" mass="59607">MKSIIVILMMCFLIIIGKTSIAQDPFLLSPSGNTQEFFKYVTKDYNISGTIYHTGMLNLSGYKRITSGTTGVFYNTSAPVQKLQLQGGNILLCRTTTASTTPDINPTSRNGAILFSDNVLTANNWIHGKWGIEYDDQYSTGGLNFFRPVSSISTIRNNFNIFISNSGDVGVGTGSPMAKFHVEGGGTLLNGDLTVGNRERSIVSIIYGKLGIGTDRPEALLHVENGKTFLNGNLQVGNERLDVNTTIFGKVGIGTNNPLSALQVEGAVSIGFSTHTPPGMAGLIVNGPVGIGTFAPTVPLEVVGKIKTTELQLAAGYMNGYILQSDQYGNAIWVNPTSVNTGIWLQNGNNVTVDNTKKIGIGTQTPAEALDLKGNLLCSGNIKGGRTDWQAFKIFANSSETDGSYILLSNNSSQAGSIKLYTTGTEGRIEFHNQNMQVMSIRADNNVYFGNPDVSTNLYVNGEITSSLVRVNTQSWWDCVFKDDYRLMPLAEVETFIKENQHLPDIPSEDEIKASGIDVAQMNALLLKKIEELTLYVIELEKKVMEISK</sequence>